<protein>
    <recommendedName>
        <fullName evidence="2">DUF6536 domain-containing protein</fullName>
    </recommendedName>
</protein>
<comment type="caution">
    <text evidence="3">The sequence shown here is derived from an EMBL/GenBank/DDBJ whole genome shotgun (WGS) entry which is preliminary data.</text>
</comment>
<feature type="domain" description="DUF6536" evidence="2">
    <location>
        <begin position="13"/>
        <end position="165"/>
    </location>
</feature>
<dbReference type="PANTHER" id="PTHR35395:SF1">
    <property type="entry name" value="DUF6536 DOMAIN-CONTAINING PROTEIN"/>
    <property type="match status" value="1"/>
</dbReference>
<feature type="transmembrane region" description="Helical" evidence="1">
    <location>
        <begin position="419"/>
        <end position="442"/>
    </location>
</feature>
<keyword evidence="4" id="KW-1185">Reference proteome</keyword>
<feature type="transmembrane region" description="Helical" evidence="1">
    <location>
        <begin position="68"/>
        <end position="88"/>
    </location>
</feature>
<proteinExistence type="predicted"/>
<organism evidence="3 4">
    <name type="scientific">Podospora didyma</name>
    <dbReference type="NCBI Taxonomy" id="330526"/>
    <lineage>
        <taxon>Eukaryota</taxon>
        <taxon>Fungi</taxon>
        <taxon>Dikarya</taxon>
        <taxon>Ascomycota</taxon>
        <taxon>Pezizomycotina</taxon>
        <taxon>Sordariomycetes</taxon>
        <taxon>Sordariomycetidae</taxon>
        <taxon>Sordariales</taxon>
        <taxon>Podosporaceae</taxon>
        <taxon>Podospora</taxon>
    </lineage>
</organism>
<evidence type="ECO:0000313" key="4">
    <source>
        <dbReference type="Proteomes" id="UP001285441"/>
    </source>
</evidence>
<gene>
    <name evidence="3" type="ORF">B0H63DRAFT_399057</name>
</gene>
<reference evidence="3" key="2">
    <citation type="submission" date="2023-06" db="EMBL/GenBank/DDBJ databases">
        <authorList>
            <consortium name="Lawrence Berkeley National Laboratory"/>
            <person name="Haridas S."/>
            <person name="Hensen N."/>
            <person name="Bonometti L."/>
            <person name="Westerberg I."/>
            <person name="Brannstrom I.O."/>
            <person name="Guillou S."/>
            <person name="Cros-Aarteil S."/>
            <person name="Calhoun S."/>
            <person name="Kuo A."/>
            <person name="Mondo S."/>
            <person name="Pangilinan J."/>
            <person name="Riley R."/>
            <person name="LaButti K."/>
            <person name="Andreopoulos B."/>
            <person name="Lipzen A."/>
            <person name="Chen C."/>
            <person name="Yanf M."/>
            <person name="Daum C."/>
            <person name="Ng V."/>
            <person name="Clum A."/>
            <person name="Steindorff A."/>
            <person name="Ohm R."/>
            <person name="Martin F."/>
            <person name="Silar P."/>
            <person name="Natvig D."/>
            <person name="Lalanne C."/>
            <person name="Gautier V."/>
            <person name="Ament-velasquez S.L."/>
            <person name="Kruys A."/>
            <person name="Hutchinson M.I."/>
            <person name="Powell A.J."/>
            <person name="Barry K."/>
            <person name="Miller A.N."/>
            <person name="Grigoriev I.V."/>
            <person name="Debuchy R."/>
            <person name="Gladieux P."/>
            <person name="Thoren M.H."/>
            <person name="Johannesson H."/>
        </authorList>
    </citation>
    <scope>NUCLEOTIDE SEQUENCE</scope>
    <source>
        <strain evidence="3">CBS 232.78</strain>
    </source>
</reference>
<keyword evidence="1" id="KW-1133">Transmembrane helix</keyword>
<dbReference type="Proteomes" id="UP001285441">
    <property type="component" value="Unassembled WGS sequence"/>
</dbReference>
<feature type="transmembrane region" description="Helical" evidence="1">
    <location>
        <begin position="17"/>
        <end position="37"/>
    </location>
</feature>
<dbReference type="InterPro" id="IPR046623">
    <property type="entry name" value="DUF6536"/>
</dbReference>
<sequence>MATSTSLFASTGWRKTAIINTIIVFIFAIFLMILLVWTSTKAGGIGRVFIFFQGDCALSRKRNFAVHFILNCLSTGIIASSNFFMQVLNSPSRIEADKAHERKEYVEIGVPSIRNAWHVSPLKTALWTGFCLSSVPIHLFFNSAIFETDFRGSHWDLTIAAESFLNGSQYFAPGASLVFSGKNEVAVNIDGPSGLPIQHYRHSWELGDSVKIAEYLDPDSRLSQTLSHAATDSPNWKRLNLEECQAEYVSYKYRDRFRNLVVVVRTKPNSTATGITTMKDGSGWSRSAFLGNSTFWDNLVPANASNSLWFSARCSVYNSINRRPEDPVWVNSCSDALGLQGPTTRIDMKEGVDTNPGLANDTTEGIWTYHFVNIIGEPKFLEPANRSITPESFPFSSIGVKYCLAQEIPPLCKLGLSNLLLLIVTLCVAIKAGHCVFVVLVFQDDHHILVTPGDAIASYLATPDPCTIGCDAVPTSLHRDTFPTFLLRGSSKRPHRERQRWTKKIRRPSHGIPFSPWLRAHAFLVLALFPLFISLWLALSAQALSSGYVNS</sequence>
<accession>A0AAE0KJQ6</accession>
<dbReference type="PANTHER" id="PTHR35395">
    <property type="entry name" value="DUF6536 DOMAIN-CONTAINING PROTEIN"/>
    <property type="match status" value="1"/>
</dbReference>
<evidence type="ECO:0000313" key="3">
    <source>
        <dbReference type="EMBL" id="KAK3377537.1"/>
    </source>
</evidence>
<feature type="transmembrane region" description="Helical" evidence="1">
    <location>
        <begin position="517"/>
        <end position="539"/>
    </location>
</feature>
<dbReference type="Pfam" id="PF20163">
    <property type="entry name" value="DUF6536"/>
    <property type="match status" value="1"/>
</dbReference>
<evidence type="ECO:0000256" key="1">
    <source>
        <dbReference type="SAM" id="Phobius"/>
    </source>
</evidence>
<dbReference type="AlphaFoldDB" id="A0AAE0KJQ6"/>
<keyword evidence="1" id="KW-0472">Membrane</keyword>
<name>A0AAE0KJQ6_9PEZI</name>
<evidence type="ECO:0000259" key="2">
    <source>
        <dbReference type="Pfam" id="PF20163"/>
    </source>
</evidence>
<reference evidence="3" key="1">
    <citation type="journal article" date="2023" name="Mol. Phylogenet. Evol.">
        <title>Genome-scale phylogeny and comparative genomics of the fungal order Sordariales.</title>
        <authorList>
            <person name="Hensen N."/>
            <person name="Bonometti L."/>
            <person name="Westerberg I."/>
            <person name="Brannstrom I.O."/>
            <person name="Guillou S."/>
            <person name="Cros-Aarteil S."/>
            <person name="Calhoun S."/>
            <person name="Haridas S."/>
            <person name="Kuo A."/>
            <person name="Mondo S."/>
            <person name="Pangilinan J."/>
            <person name="Riley R."/>
            <person name="LaButti K."/>
            <person name="Andreopoulos B."/>
            <person name="Lipzen A."/>
            <person name="Chen C."/>
            <person name="Yan M."/>
            <person name="Daum C."/>
            <person name="Ng V."/>
            <person name="Clum A."/>
            <person name="Steindorff A."/>
            <person name="Ohm R.A."/>
            <person name="Martin F."/>
            <person name="Silar P."/>
            <person name="Natvig D.O."/>
            <person name="Lalanne C."/>
            <person name="Gautier V."/>
            <person name="Ament-Velasquez S.L."/>
            <person name="Kruys A."/>
            <person name="Hutchinson M.I."/>
            <person name="Powell A.J."/>
            <person name="Barry K."/>
            <person name="Miller A.N."/>
            <person name="Grigoriev I.V."/>
            <person name="Debuchy R."/>
            <person name="Gladieux P."/>
            <person name="Hiltunen Thoren M."/>
            <person name="Johannesson H."/>
        </authorList>
    </citation>
    <scope>NUCLEOTIDE SEQUENCE</scope>
    <source>
        <strain evidence="3">CBS 232.78</strain>
    </source>
</reference>
<keyword evidence="1" id="KW-0812">Transmembrane</keyword>
<dbReference type="EMBL" id="JAULSW010000006">
    <property type="protein sequence ID" value="KAK3377537.1"/>
    <property type="molecule type" value="Genomic_DNA"/>
</dbReference>